<dbReference type="OrthoDB" id="177947at2"/>
<dbReference type="Gene3D" id="2.115.10.20">
    <property type="entry name" value="Glycosyl hydrolase domain, family 43"/>
    <property type="match status" value="1"/>
</dbReference>
<keyword evidence="11" id="KW-1185">Reference proteome</keyword>
<dbReference type="InterPro" id="IPR006710">
    <property type="entry name" value="Glyco_hydro_43"/>
</dbReference>
<dbReference type="RefSeq" id="WP_111631057.1">
    <property type="nucleotide sequence ID" value="NZ_QLMC01000007.1"/>
</dbReference>
<evidence type="ECO:0000256" key="4">
    <source>
        <dbReference type="ARBA" id="ARBA00023295"/>
    </source>
</evidence>
<evidence type="ECO:0000256" key="9">
    <source>
        <dbReference type="SAM" id="SignalP"/>
    </source>
</evidence>
<dbReference type="PANTHER" id="PTHR43817:SF1">
    <property type="entry name" value="HYDROLASE, FAMILY 43, PUTATIVE (AFU_ORTHOLOGUE AFUA_3G01660)-RELATED"/>
    <property type="match status" value="1"/>
</dbReference>
<keyword evidence="4 7" id="KW-0326">Glycosidase</keyword>
<accession>A0A327WNR3</accession>
<protein>
    <submittedName>
        <fullName evidence="10">GH43 family beta-xylosidase</fullName>
    </submittedName>
</protein>
<dbReference type="Proteomes" id="UP000248790">
    <property type="component" value="Unassembled WGS sequence"/>
</dbReference>
<dbReference type="CDD" id="cd18820">
    <property type="entry name" value="GH43_LbAraf43-like"/>
    <property type="match status" value="1"/>
</dbReference>
<dbReference type="SUPFAM" id="SSF75005">
    <property type="entry name" value="Arabinanase/levansucrase/invertase"/>
    <property type="match status" value="1"/>
</dbReference>
<comment type="caution">
    <text evidence="10">The sequence shown here is derived from an EMBL/GenBank/DDBJ whole genome shotgun (WGS) entry which is preliminary data.</text>
</comment>
<dbReference type="GO" id="GO:0005975">
    <property type="term" value="P:carbohydrate metabolic process"/>
    <property type="evidence" value="ECO:0007669"/>
    <property type="project" value="InterPro"/>
</dbReference>
<dbReference type="Pfam" id="PF04616">
    <property type="entry name" value="Glyco_hydro_43"/>
    <property type="match status" value="1"/>
</dbReference>
<evidence type="ECO:0000256" key="1">
    <source>
        <dbReference type="ARBA" id="ARBA00009865"/>
    </source>
</evidence>
<evidence type="ECO:0000313" key="11">
    <source>
        <dbReference type="Proteomes" id="UP000248790"/>
    </source>
</evidence>
<feature type="signal peptide" evidence="9">
    <location>
        <begin position="1"/>
        <end position="18"/>
    </location>
</feature>
<dbReference type="PROSITE" id="PS51257">
    <property type="entry name" value="PROKAR_LIPOPROTEIN"/>
    <property type="match status" value="1"/>
</dbReference>
<feature type="region of interest" description="Disordered" evidence="8">
    <location>
        <begin position="328"/>
        <end position="351"/>
    </location>
</feature>
<reference evidence="10 11" key="1">
    <citation type="submission" date="2018-06" db="EMBL/GenBank/DDBJ databases">
        <title>Genomic Encyclopedia of Archaeal and Bacterial Type Strains, Phase II (KMG-II): from individual species to whole genera.</title>
        <authorList>
            <person name="Goeker M."/>
        </authorList>
    </citation>
    <scope>NUCLEOTIDE SEQUENCE [LARGE SCALE GENOMIC DNA]</scope>
    <source>
        <strain evidence="10 11">DSM 21851</strain>
    </source>
</reference>
<dbReference type="InterPro" id="IPR016828">
    <property type="entry name" value="Alpha-L-arabinofuranosidase"/>
</dbReference>
<feature type="active site" description="Proton donor" evidence="5">
    <location>
        <position position="220"/>
    </location>
</feature>
<evidence type="ECO:0000256" key="7">
    <source>
        <dbReference type="RuleBase" id="RU361187"/>
    </source>
</evidence>
<evidence type="ECO:0000256" key="6">
    <source>
        <dbReference type="PIRSR" id="PIRSR606710-2"/>
    </source>
</evidence>
<dbReference type="PIRSF" id="PIRSF025414">
    <property type="entry name" value="Alpha-L-arabinofuranosidase"/>
    <property type="match status" value="1"/>
</dbReference>
<evidence type="ECO:0000256" key="2">
    <source>
        <dbReference type="ARBA" id="ARBA00022729"/>
    </source>
</evidence>
<evidence type="ECO:0000256" key="5">
    <source>
        <dbReference type="PIRSR" id="PIRSR606710-1"/>
    </source>
</evidence>
<dbReference type="AlphaFoldDB" id="A0A327WNR3"/>
<name>A0A327WNR3_LARAB</name>
<evidence type="ECO:0000256" key="3">
    <source>
        <dbReference type="ARBA" id="ARBA00022801"/>
    </source>
</evidence>
<evidence type="ECO:0000256" key="8">
    <source>
        <dbReference type="SAM" id="MobiDB-lite"/>
    </source>
</evidence>
<dbReference type="InterPro" id="IPR023296">
    <property type="entry name" value="Glyco_hydro_beta-prop_sf"/>
</dbReference>
<proteinExistence type="inferred from homology"/>
<organism evidence="10 11">
    <name type="scientific">Larkinella arboricola</name>
    <dbReference type="NCBI Taxonomy" id="643671"/>
    <lineage>
        <taxon>Bacteria</taxon>
        <taxon>Pseudomonadati</taxon>
        <taxon>Bacteroidota</taxon>
        <taxon>Cytophagia</taxon>
        <taxon>Cytophagales</taxon>
        <taxon>Spirosomataceae</taxon>
        <taxon>Larkinella</taxon>
    </lineage>
</organism>
<keyword evidence="3 7" id="KW-0378">Hydrolase</keyword>
<dbReference type="EMBL" id="QLMC01000007">
    <property type="protein sequence ID" value="RAJ92644.1"/>
    <property type="molecule type" value="Genomic_DNA"/>
</dbReference>
<dbReference type="PANTHER" id="PTHR43817">
    <property type="entry name" value="GLYCOSYL HYDROLASE"/>
    <property type="match status" value="1"/>
</dbReference>
<feature type="active site" description="Proton acceptor" evidence="5">
    <location>
        <position position="48"/>
    </location>
</feature>
<gene>
    <name evidence="10" type="ORF">LX87_04974</name>
</gene>
<evidence type="ECO:0000313" key="10">
    <source>
        <dbReference type="EMBL" id="RAJ92644.1"/>
    </source>
</evidence>
<comment type="similarity">
    <text evidence="1 7">Belongs to the glycosyl hydrolase 43 family.</text>
</comment>
<keyword evidence="2 9" id="KW-0732">Signal</keyword>
<sequence length="351" mass="38434">MKNYLILLWLFAIGCKSAESPSGTPAPPVTPVDTVGTFKNPILSPAPDPWVIHKDGFYYVMHTTATNLRIYKTRSISRLSAATPVTVWIPPATGPNARNIWAPELHHIDGKWYIYYTADNGVDGAHRMFVLENAAADPTTGTWIDRGQLNLPDNKWAIDGTVVRLNGQLLYAWSGWENDLDRTQNIYVCKLTNPYTAEGPRVRVSAPELTWEKEGFGVNEGPQFLVHGGKVFIIYSASFCGTDQYALGQLSADTTANLVAPTSWTKSPNPVFGPYASGTAYGVGHNSFFTTPGPAGSLEYWLVYHANPAPGQGCADFRSARMQPFGWKPDGSPDFGSPVSLNEYIKRPSGD</sequence>
<dbReference type="GO" id="GO:0004553">
    <property type="term" value="F:hydrolase activity, hydrolyzing O-glycosyl compounds"/>
    <property type="evidence" value="ECO:0007669"/>
    <property type="project" value="InterPro"/>
</dbReference>
<feature type="site" description="Important for catalytic activity, responsible for pKa modulation of the active site Glu and correct orientation of both the proton donor and substrate" evidence="6">
    <location>
        <position position="159"/>
    </location>
</feature>
<feature type="chain" id="PRO_5016385280" evidence="9">
    <location>
        <begin position="19"/>
        <end position="351"/>
    </location>
</feature>